<name>A0A2A2K6Z6_9BILA</name>
<dbReference type="Proteomes" id="UP000218231">
    <property type="component" value="Unassembled WGS sequence"/>
</dbReference>
<organism evidence="2 3">
    <name type="scientific">Diploscapter pachys</name>
    <dbReference type="NCBI Taxonomy" id="2018661"/>
    <lineage>
        <taxon>Eukaryota</taxon>
        <taxon>Metazoa</taxon>
        <taxon>Ecdysozoa</taxon>
        <taxon>Nematoda</taxon>
        <taxon>Chromadorea</taxon>
        <taxon>Rhabditida</taxon>
        <taxon>Rhabditina</taxon>
        <taxon>Rhabditomorpha</taxon>
        <taxon>Rhabditoidea</taxon>
        <taxon>Rhabditidae</taxon>
        <taxon>Diploscapter</taxon>
    </lineage>
</organism>
<evidence type="ECO:0000313" key="2">
    <source>
        <dbReference type="EMBL" id="PAV69714.1"/>
    </source>
</evidence>
<dbReference type="EMBL" id="LIAE01009459">
    <property type="protein sequence ID" value="PAV69714.1"/>
    <property type="molecule type" value="Genomic_DNA"/>
</dbReference>
<sequence length="335" mass="37620">MPSARRRLRRQPRHPALGMREGRSVIDVQPVEVAAIDHLRPVLRGEDAHALGERWTVEPGKRIEERLPHREHAGVVAVVRLQLLADRDDPLATRRDAGDVERIDPGMPQPPIDAEPQPLPRTRAGKAPVVARQHQMVAHRHHRALRPHQRPRGKRTDTVGLVEIGHHRQHLDRPVAAGEMGGDRVGAIAQRDDHAREARRRHAVQRMVDQRPARDRAQRLVWRDRAQAGALTGGKQQARRDHQAALMKSSTAICARSSVIWWRGCLQKYAEAGSMTPAMPRSLAIAAQRIMSIATPAEFGESSTDRRSSRFIGTPPNSWPSMRRKQTLLSFCQGT</sequence>
<comment type="caution">
    <text evidence="2">The sequence shown here is derived from an EMBL/GenBank/DDBJ whole genome shotgun (WGS) entry which is preliminary data.</text>
</comment>
<feature type="region of interest" description="Disordered" evidence="1">
    <location>
        <begin position="192"/>
        <end position="216"/>
    </location>
</feature>
<keyword evidence="3" id="KW-1185">Reference proteome</keyword>
<accession>A0A2A2K6Z6</accession>
<feature type="compositionally biased region" description="Basic and acidic residues" evidence="1">
    <location>
        <begin position="90"/>
        <end position="104"/>
    </location>
</feature>
<reference evidence="2 3" key="1">
    <citation type="journal article" date="2017" name="Curr. Biol.">
        <title>Genome architecture and evolution of a unichromosomal asexual nematode.</title>
        <authorList>
            <person name="Fradin H."/>
            <person name="Zegar C."/>
            <person name="Gutwein M."/>
            <person name="Lucas J."/>
            <person name="Kovtun M."/>
            <person name="Corcoran D."/>
            <person name="Baugh L.R."/>
            <person name="Kiontke K."/>
            <person name="Gunsalus K."/>
            <person name="Fitch D.H."/>
            <person name="Piano F."/>
        </authorList>
    </citation>
    <scope>NUCLEOTIDE SEQUENCE [LARGE SCALE GENOMIC DNA]</scope>
    <source>
        <strain evidence="2">PF1309</strain>
    </source>
</reference>
<evidence type="ECO:0000313" key="3">
    <source>
        <dbReference type="Proteomes" id="UP000218231"/>
    </source>
</evidence>
<dbReference type="AlphaFoldDB" id="A0A2A2K6Z6"/>
<feature type="region of interest" description="Disordered" evidence="1">
    <location>
        <begin position="1"/>
        <end position="20"/>
    </location>
</feature>
<proteinExistence type="predicted"/>
<feature type="compositionally biased region" description="Basic residues" evidence="1">
    <location>
        <begin position="1"/>
        <end position="13"/>
    </location>
</feature>
<feature type="region of interest" description="Disordered" evidence="1">
    <location>
        <begin position="90"/>
        <end position="119"/>
    </location>
</feature>
<evidence type="ECO:0000256" key="1">
    <source>
        <dbReference type="SAM" id="MobiDB-lite"/>
    </source>
</evidence>
<gene>
    <name evidence="2" type="ORF">WR25_08443</name>
</gene>
<feature type="compositionally biased region" description="Pro residues" evidence="1">
    <location>
        <begin position="107"/>
        <end position="119"/>
    </location>
</feature>
<feature type="region of interest" description="Disordered" evidence="1">
    <location>
        <begin position="298"/>
        <end position="318"/>
    </location>
</feature>
<protein>
    <submittedName>
        <fullName evidence="2">Uncharacterized protein</fullName>
    </submittedName>
</protein>